<dbReference type="Proteomes" id="UP000283805">
    <property type="component" value="Unassembled WGS sequence"/>
</dbReference>
<name>A0A419W0M9_9EURY</name>
<proteinExistence type="predicted"/>
<comment type="caution">
    <text evidence="2">The sequence shown here is derived from an EMBL/GenBank/DDBJ whole genome shotgun (WGS) entry which is preliminary data.</text>
</comment>
<feature type="region of interest" description="Disordered" evidence="1">
    <location>
        <begin position="1"/>
        <end position="100"/>
    </location>
</feature>
<protein>
    <submittedName>
        <fullName evidence="2">Uncharacterized protein</fullName>
    </submittedName>
</protein>
<keyword evidence="3" id="KW-1185">Reference proteome</keyword>
<evidence type="ECO:0000313" key="3">
    <source>
        <dbReference type="Proteomes" id="UP000283805"/>
    </source>
</evidence>
<evidence type="ECO:0000256" key="1">
    <source>
        <dbReference type="SAM" id="MobiDB-lite"/>
    </source>
</evidence>
<sequence>MRLGIAGRAVGPSSEQQRDGTENDEHDESLYEPGDQPDGGAAGNGSGAGSDTTEARDTCNAEERPPGRSVRIHREVSANETDMYSVDFPGRRNGDVEIRN</sequence>
<gene>
    <name evidence="2" type="ORF">ATJ93_3867</name>
</gene>
<evidence type="ECO:0000313" key="2">
    <source>
        <dbReference type="EMBL" id="RKD89045.1"/>
    </source>
</evidence>
<reference evidence="2 3" key="1">
    <citation type="submission" date="2018-09" db="EMBL/GenBank/DDBJ databases">
        <title>Genomic Encyclopedia of Archaeal and Bacterial Type Strains, Phase II (KMG-II): from individual species to whole genera.</title>
        <authorList>
            <person name="Goeker M."/>
        </authorList>
    </citation>
    <scope>NUCLEOTIDE SEQUENCE [LARGE SCALE GENOMIC DNA]</scope>
    <source>
        <strain evidence="2 3">DSM 13151</strain>
    </source>
</reference>
<accession>A0A419W0M9</accession>
<feature type="compositionally biased region" description="Basic and acidic residues" evidence="1">
    <location>
        <begin position="89"/>
        <end position="100"/>
    </location>
</feature>
<organism evidence="2 3">
    <name type="scientific">Halopiger aswanensis</name>
    <dbReference type="NCBI Taxonomy" id="148449"/>
    <lineage>
        <taxon>Archaea</taxon>
        <taxon>Methanobacteriati</taxon>
        <taxon>Methanobacteriota</taxon>
        <taxon>Stenosarchaea group</taxon>
        <taxon>Halobacteria</taxon>
        <taxon>Halobacteriales</taxon>
        <taxon>Natrialbaceae</taxon>
        <taxon>Halopiger</taxon>
    </lineage>
</organism>
<feature type="compositionally biased region" description="Basic and acidic residues" evidence="1">
    <location>
        <begin position="53"/>
        <end position="77"/>
    </location>
</feature>
<dbReference type="AlphaFoldDB" id="A0A419W0M9"/>
<dbReference type="EMBL" id="RAPO01000004">
    <property type="protein sequence ID" value="RKD89045.1"/>
    <property type="molecule type" value="Genomic_DNA"/>
</dbReference>